<organism evidence="4 5">
    <name type="scientific">Bacteroides caecimuris</name>
    <dbReference type="NCBI Taxonomy" id="1796613"/>
    <lineage>
        <taxon>Bacteria</taxon>
        <taxon>Pseudomonadati</taxon>
        <taxon>Bacteroidota</taxon>
        <taxon>Bacteroidia</taxon>
        <taxon>Bacteroidales</taxon>
        <taxon>Bacteroidaceae</taxon>
        <taxon>Bacteroides</taxon>
    </lineage>
</organism>
<proteinExistence type="predicted"/>
<dbReference type="GO" id="GO:0006508">
    <property type="term" value="P:proteolysis"/>
    <property type="evidence" value="ECO:0007669"/>
    <property type="project" value="InterPro"/>
</dbReference>
<feature type="chain" id="PRO_5008886875" evidence="2">
    <location>
        <begin position="23"/>
        <end position="847"/>
    </location>
</feature>
<dbReference type="AlphaFoldDB" id="A0A1C7H317"/>
<feature type="domain" description="Peptidase S9 prolyl oligopeptidase catalytic" evidence="3">
    <location>
        <begin position="628"/>
        <end position="833"/>
    </location>
</feature>
<dbReference type="SUPFAM" id="SSF53474">
    <property type="entry name" value="alpha/beta-Hydrolases"/>
    <property type="match status" value="1"/>
</dbReference>
<name>A0A1C7H317_9BACE</name>
<feature type="signal peptide" evidence="2">
    <location>
        <begin position="1"/>
        <end position="22"/>
    </location>
</feature>
<sequence>MKKKRMVFTILLATGFAFQVRAQERLTSYKVRNAIEVRTPIMNDSINPKGEKHSVKMLLRTPVVLDLPDAQMQSLAVDTAGYLSLEKAEKNNRLYLLKTQIRAERFLKGKLRVTSPVRWEVFIDGVSKQTKDAAEDSITSASSREIAITMEPERDYEITFKLLSASEDKAAPTLKCELIKDEKFKEIACTLAPDAKQRFSLDNTVYGNRTISVAISPSGKYLLTRYWNNHSAKRSRTYCELSDLKTGKVLLDNARDGMRWMPKSDKLYYTVTALNGNDVIALDPATLREEVILKGIPEQSFTWSPNEDFLIYYPIEEGVKEVGALRRIVSPADRIPNTRGRSFLAKYDIANGVSERLTYGNHSTYLQDISPDGKYIVYSTSKENITQRPFSLSSLYLVDLETLKVDTLFHDERFLGGASYSPDGKQLLLTASPEAFGGIGKNCGSHPIANDFDTQAFIMDLATRKIQPITKDFNPTVSPLQWNRGDGCIYFNTDDGDCKNIYRYSPKSGNFEKLNLETDVVSTFTLSEYNPAIAAYIGQSDSTSGVAYLYDMKKKTSRLLADPMKPILDKIELGKTEPWNFTASDGTVITGKMCLPPDFDPNKKYPLIVYYYGGTTPTTRGIGNPYCAQLFASRDYVVYVIQPSGTIGFGQEFSTRHVNAWGKRTADDIIEGTKQFCKEHPFVDAKKIGCIGASYGGFMTQYLQTQTDIFAAAVSHAGISDVTSYWGEGYWGYSYNAIAAADSYPWKNPELFTKQGSLFNADKINTPLLLLHGTVDTNVPIGESIQLFNALKILGKTVEFITVDGENHFISDYDKRIKWHNSIMAWFARWLQDRPEWWNELYPERHL</sequence>
<evidence type="ECO:0000256" key="1">
    <source>
        <dbReference type="ARBA" id="ARBA00022801"/>
    </source>
</evidence>
<dbReference type="OrthoDB" id="9812921at2"/>
<dbReference type="Gene3D" id="3.40.50.1820">
    <property type="entry name" value="alpha/beta hydrolase"/>
    <property type="match status" value="1"/>
</dbReference>
<dbReference type="Gene3D" id="2.120.10.30">
    <property type="entry name" value="TolB, C-terminal domain"/>
    <property type="match status" value="1"/>
</dbReference>
<dbReference type="Proteomes" id="UP000092631">
    <property type="component" value="Chromosome"/>
</dbReference>
<dbReference type="InterPro" id="IPR011042">
    <property type="entry name" value="6-blade_b-propeller_TolB-like"/>
</dbReference>
<dbReference type="SUPFAM" id="SSF82171">
    <property type="entry name" value="DPP6 N-terminal domain-like"/>
    <property type="match status" value="1"/>
</dbReference>
<evidence type="ECO:0000313" key="4">
    <source>
        <dbReference type="EMBL" id="ANU58341.1"/>
    </source>
</evidence>
<dbReference type="KEGG" id="bcae:A4V03_12795"/>
<dbReference type="InterPro" id="IPR001375">
    <property type="entry name" value="Peptidase_S9_cat"/>
</dbReference>
<dbReference type="EMBL" id="CP015401">
    <property type="protein sequence ID" value="ANU58341.1"/>
    <property type="molecule type" value="Genomic_DNA"/>
</dbReference>
<keyword evidence="2" id="KW-0732">Signal</keyword>
<dbReference type="GO" id="GO:0004252">
    <property type="term" value="F:serine-type endopeptidase activity"/>
    <property type="evidence" value="ECO:0007669"/>
    <property type="project" value="TreeGrafter"/>
</dbReference>
<evidence type="ECO:0000256" key="2">
    <source>
        <dbReference type="SAM" id="SignalP"/>
    </source>
</evidence>
<dbReference type="Pfam" id="PF00326">
    <property type="entry name" value="Peptidase_S9"/>
    <property type="match status" value="1"/>
</dbReference>
<dbReference type="PANTHER" id="PTHR42776">
    <property type="entry name" value="SERINE PEPTIDASE S9 FAMILY MEMBER"/>
    <property type="match status" value="1"/>
</dbReference>
<accession>A0A1C7H317</accession>
<keyword evidence="1" id="KW-0378">Hydrolase</keyword>
<gene>
    <name evidence="4" type="ORF">A4V03_12795</name>
</gene>
<evidence type="ECO:0000313" key="5">
    <source>
        <dbReference type="Proteomes" id="UP000092631"/>
    </source>
</evidence>
<dbReference type="InterPro" id="IPR029058">
    <property type="entry name" value="AB_hydrolase_fold"/>
</dbReference>
<keyword evidence="5" id="KW-1185">Reference proteome</keyword>
<evidence type="ECO:0000259" key="3">
    <source>
        <dbReference type="Pfam" id="PF00326"/>
    </source>
</evidence>
<reference evidence="5" key="1">
    <citation type="submission" date="2016-04" db="EMBL/GenBank/DDBJ databases">
        <title>Complete Genome Sequences of Twelve Strains of a Stable Defined Moderately Diverse Mouse Microbiota 2 (sDMDMm2).</title>
        <authorList>
            <person name="Uchimura Y."/>
            <person name="Wyss M."/>
            <person name="Brugiroux S."/>
            <person name="Limenitakis J.P."/>
            <person name="Stecher B."/>
            <person name="McCoy K.D."/>
            <person name="Macpherson A.J."/>
        </authorList>
    </citation>
    <scope>NUCLEOTIDE SEQUENCE [LARGE SCALE GENOMIC DNA]</scope>
    <source>
        <strain evidence="5">I48</strain>
    </source>
</reference>
<dbReference type="PANTHER" id="PTHR42776:SF27">
    <property type="entry name" value="DIPEPTIDYL PEPTIDASE FAMILY MEMBER 6"/>
    <property type="match status" value="1"/>
</dbReference>
<protein>
    <submittedName>
        <fullName evidence="4">S9 family peptidase</fullName>
    </submittedName>
</protein>